<dbReference type="EMBL" id="BARW01014974">
    <property type="protein sequence ID" value="GAI82219.1"/>
    <property type="molecule type" value="Genomic_DNA"/>
</dbReference>
<feature type="non-terminal residue" evidence="1">
    <location>
        <position position="1"/>
    </location>
</feature>
<proteinExistence type="predicted"/>
<protein>
    <submittedName>
        <fullName evidence="1">Uncharacterized protein</fullName>
    </submittedName>
</protein>
<reference evidence="1" key="1">
    <citation type="journal article" date="2014" name="Front. Microbiol.">
        <title>High frequency of phylogenetically diverse reductive dehalogenase-homologous genes in deep subseafloor sedimentary metagenomes.</title>
        <authorList>
            <person name="Kawai M."/>
            <person name="Futagami T."/>
            <person name="Toyoda A."/>
            <person name="Takaki Y."/>
            <person name="Nishi S."/>
            <person name="Hori S."/>
            <person name="Arai W."/>
            <person name="Tsubouchi T."/>
            <person name="Morono Y."/>
            <person name="Uchiyama I."/>
            <person name="Ito T."/>
            <person name="Fujiyama A."/>
            <person name="Inagaki F."/>
            <person name="Takami H."/>
        </authorList>
    </citation>
    <scope>NUCLEOTIDE SEQUENCE</scope>
    <source>
        <strain evidence="1">Expedition CK06-06</strain>
    </source>
</reference>
<gene>
    <name evidence="1" type="ORF">S12H4_26405</name>
</gene>
<comment type="caution">
    <text evidence="1">The sequence shown here is derived from an EMBL/GenBank/DDBJ whole genome shotgun (WGS) entry which is preliminary data.</text>
</comment>
<evidence type="ECO:0000313" key="1">
    <source>
        <dbReference type="EMBL" id="GAI82219.1"/>
    </source>
</evidence>
<organism evidence="1">
    <name type="scientific">marine sediment metagenome</name>
    <dbReference type="NCBI Taxonomy" id="412755"/>
    <lineage>
        <taxon>unclassified sequences</taxon>
        <taxon>metagenomes</taxon>
        <taxon>ecological metagenomes</taxon>
    </lineage>
</organism>
<accession>X1TQ95</accession>
<name>X1TQ95_9ZZZZ</name>
<sequence>SGRLWRDVEEEQTRREALGRVIQGLAARCTGTIYLASSELGIGGEEQGGQLQRAVMLALTRRMDSG</sequence>
<dbReference type="AlphaFoldDB" id="X1TQ95"/>